<protein>
    <submittedName>
        <fullName evidence="11">Bcr/CflA family efflux MFS transporter</fullName>
    </submittedName>
</protein>
<dbReference type="Gene3D" id="1.20.1720.10">
    <property type="entry name" value="Multidrug resistance protein D"/>
    <property type="match status" value="1"/>
</dbReference>
<feature type="transmembrane region" description="Helical" evidence="9">
    <location>
        <begin position="318"/>
        <end position="338"/>
    </location>
</feature>
<feature type="domain" description="Major facilitator superfamily (MFS) profile" evidence="10">
    <location>
        <begin position="19"/>
        <end position="400"/>
    </location>
</feature>
<feature type="transmembrane region" description="Helical" evidence="9">
    <location>
        <begin position="222"/>
        <end position="246"/>
    </location>
</feature>
<evidence type="ECO:0000256" key="8">
    <source>
        <dbReference type="ARBA" id="ARBA00023136"/>
    </source>
</evidence>
<sequence length="420" mass="41994">MSATTIAGAPTTTSPSRELATVLGLVALLAPFGSDMYLPGLASMAAELRTGTVGAQLTFSAFLLGMAAGHLALGRLSDRYGRRGPLLACLAVCAVAGAVCALAPTIGVLIGARFVQGLTGAAGVVIARAVVSDLARGRRAVRVFAAQMWALAAVPVVAPPIGGALVAVAGWRAVFGALALLSLLMFLAALIALPETLPLHARAVSPPLRRRDLSVLRTRSRLAPVLAFVLAFGALAAYLAAAPFFLRALGLPLAGVGLTLGLNALALVLVAAVGARIAHRFRPLAPAQAGVAVLLACAAVLWALAATGWLTADTCLPPLLLAVASLGLVLGDTSAVAFGRTTRAAGTAATLTATAQFTFGALTAPLAGVAGARSVMPMALIMGVCAMFALVALAVSESSMMPGDHSGTAGIGGGYCDQPE</sequence>
<keyword evidence="8 9" id="KW-0472">Membrane</keyword>
<dbReference type="InterPro" id="IPR020846">
    <property type="entry name" value="MFS_dom"/>
</dbReference>
<comment type="similarity">
    <text evidence="3">Belongs to the major facilitator superfamily. TCR/Tet family.</text>
</comment>
<feature type="transmembrane region" description="Helical" evidence="9">
    <location>
        <begin position="85"/>
        <end position="104"/>
    </location>
</feature>
<comment type="caution">
    <text evidence="11">The sequence shown here is derived from an EMBL/GenBank/DDBJ whole genome shotgun (WGS) entry which is preliminary data.</text>
</comment>
<accession>A0ABW2PC84</accession>
<dbReference type="EMBL" id="JBHTCG010000035">
    <property type="protein sequence ID" value="MFC7387206.1"/>
    <property type="molecule type" value="Genomic_DNA"/>
</dbReference>
<evidence type="ECO:0000256" key="5">
    <source>
        <dbReference type="ARBA" id="ARBA00022475"/>
    </source>
</evidence>
<keyword evidence="7 9" id="KW-1133">Transmembrane helix</keyword>
<evidence type="ECO:0000256" key="4">
    <source>
        <dbReference type="ARBA" id="ARBA00022448"/>
    </source>
</evidence>
<feature type="transmembrane region" description="Helical" evidence="9">
    <location>
        <begin position="350"/>
        <end position="369"/>
    </location>
</feature>
<organism evidence="11 12">
    <name type="scientific">Sphaerisporangium rhizosphaerae</name>
    <dbReference type="NCBI Taxonomy" id="2269375"/>
    <lineage>
        <taxon>Bacteria</taxon>
        <taxon>Bacillati</taxon>
        <taxon>Actinomycetota</taxon>
        <taxon>Actinomycetes</taxon>
        <taxon>Streptosporangiales</taxon>
        <taxon>Streptosporangiaceae</taxon>
        <taxon>Sphaerisporangium</taxon>
    </lineage>
</organism>
<evidence type="ECO:0000256" key="1">
    <source>
        <dbReference type="ARBA" id="ARBA00004651"/>
    </source>
</evidence>
<evidence type="ECO:0000256" key="6">
    <source>
        <dbReference type="ARBA" id="ARBA00022692"/>
    </source>
</evidence>
<dbReference type="Pfam" id="PF07690">
    <property type="entry name" value="MFS_1"/>
    <property type="match status" value="1"/>
</dbReference>
<dbReference type="InterPro" id="IPR005829">
    <property type="entry name" value="Sugar_transporter_CS"/>
</dbReference>
<evidence type="ECO:0000256" key="7">
    <source>
        <dbReference type="ARBA" id="ARBA00022989"/>
    </source>
</evidence>
<feature type="transmembrane region" description="Helical" evidence="9">
    <location>
        <begin position="252"/>
        <end position="277"/>
    </location>
</feature>
<dbReference type="PROSITE" id="PS00216">
    <property type="entry name" value="SUGAR_TRANSPORT_1"/>
    <property type="match status" value="1"/>
</dbReference>
<dbReference type="SUPFAM" id="SSF103473">
    <property type="entry name" value="MFS general substrate transporter"/>
    <property type="match status" value="1"/>
</dbReference>
<comment type="similarity">
    <text evidence="2">Belongs to the major facilitator superfamily. Bcr/CmlA family.</text>
</comment>
<evidence type="ECO:0000256" key="9">
    <source>
        <dbReference type="SAM" id="Phobius"/>
    </source>
</evidence>
<dbReference type="InterPro" id="IPR036259">
    <property type="entry name" value="MFS_trans_sf"/>
</dbReference>
<feature type="transmembrane region" description="Helical" evidence="9">
    <location>
        <begin position="143"/>
        <end position="171"/>
    </location>
</feature>
<dbReference type="InterPro" id="IPR001958">
    <property type="entry name" value="Tet-R_TetA/multi-R_MdtG-like"/>
</dbReference>
<dbReference type="RefSeq" id="WP_380830873.1">
    <property type="nucleotide sequence ID" value="NZ_JBHTCG010000035.1"/>
</dbReference>
<feature type="transmembrane region" description="Helical" evidence="9">
    <location>
        <begin position="375"/>
        <end position="395"/>
    </location>
</feature>
<evidence type="ECO:0000256" key="2">
    <source>
        <dbReference type="ARBA" id="ARBA00006236"/>
    </source>
</evidence>
<feature type="transmembrane region" description="Helical" evidence="9">
    <location>
        <begin position="289"/>
        <end position="312"/>
    </location>
</feature>
<feature type="transmembrane region" description="Helical" evidence="9">
    <location>
        <begin position="177"/>
        <end position="201"/>
    </location>
</feature>
<proteinExistence type="inferred from homology"/>
<evidence type="ECO:0000256" key="3">
    <source>
        <dbReference type="ARBA" id="ARBA00007520"/>
    </source>
</evidence>
<keyword evidence="5" id="KW-1003">Cell membrane</keyword>
<dbReference type="PRINTS" id="PR01035">
    <property type="entry name" value="TCRTETA"/>
</dbReference>
<evidence type="ECO:0000313" key="12">
    <source>
        <dbReference type="Proteomes" id="UP001596496"/>
    </source>
</evidence>
<keyword evidence="4" id="KW-0813">Transport</keyword>
<dbReference type="PROSITE" id="PS50850">
    <property type="entry name" value="MFS"/>
    <property type="match status" value="1"/>
</dbReference>
<dbReference type="PANTHER" id="PTHR23502">
    <property type="entry name" value="MAJOR FACILITATOR SUPERFAMILY"/>
    <property type="match status" value="1"/>
</dbReference>
<feature type="transmembrane region" description="Helical" evidence="9">
    <location>
        <begin position="53"/>
        <end position="73"/>
    </location>
</feature>
<reference evidence="12" key="1">
    <citation type="journal article" date="2019" name="Int. J. Syst. Evol. Microbiol.">
        <title>The Global Catalogue of Microorganisms (GCM) 10K type strain sequencing project: providing services to taxonomists for standard genome sequencing and annotation.</title>
        <authorList>
            <consortium name="The Broad Institute Genomics Platform"/>
            <consortium name="The Broad Institute Genome Sequencing Center for Infectious Disease"/>
            <person name="Wu L."/>
            <person name="Ma J."/>
        </authorList>
    </citation>
    <scope>NUCLEOTIDE SEQUENCE [LARGE SCALE GENOMIC DNA]</scope>
    <source>
        <strain evidence="12">CECT 7649</strain>
    </source>
</reference>
<feature type="transmembrane region" description="Helical" evidence="9">
    <location>
        <begin position="110"/>
        <end position="131"/>
    </location>
</feature>
<feature type="transmembrane region" description="Helical" evidence="9">
    <location>
        <begin position="19"/>
        <end position="38"/>
    </location>
</feature>
<dbReference type="Proteomes" id="UP001596496">
    <property type="component" value="Unassembled WGS sequence"/>
</dbReference>
<keyword evidence="6 9" id="KW-0812">Transmembrane</keyword>
<dbReference type="InterPro" id="IPR011701">
    <property type="entry name" value="MFS"/>
</dbReference>
<gene>
    <name evidence="11" type="ORF">ACFQSB_33705</name>
</gene>
<evidence type="ECO:0000313" key="11">
    <source>
        <dbReference type="EMBL" id="MFC7387206.1"/>
    </source>
</evidence>
<comment type="subcellular location">
    <subcellularLocation>
        <location evidence="1">Cell membrane</location>
        <topology evidence="1">Multi-pass membrane protein</topology>
    </subcellularLocation>
</comment>
<keyword evidence="12" id="KW-1185">Reference proteome</keyword>
<name>A0ABW2PC84_9ACTN</name>
<dbReference type="NCBIfam" id="TIGR00710">
    <property type="entry name" value="efflux_Bcr_CflA"/>
    <property type="match status" value="1"/>
</dbReference>
<dbReference type="InterPro" id="IPR004812">
    <property type="entry name" value="Efflux_drug-R_Bcr/CmlA"/>
</dbReference>
<dbReference type="PANTHER" id="PTHR23502:SF132">
    <property type="entry name" value="POLYAMINE TRANSPORTER 2-RELATED"/>
    <property type="match status" value="1"/>
</dbReference>
<evidence type="ECO:0000259" key="10">
    <source>
        <dbReference type="PROSITE" id="PS50850"/>
    </source>
</evidence>